<feature type="signal peptide" evidence="2">
    <location>
        <begin position="1"/>
        <end position="24"/>
    </location>
</feature>
<feature type="chain" id="PRO_5047470966" evidence="2">
    <location>
        <begin position="25"/>
        <end position="866"/>
    </location>
</feature>
<name>A0ABY9YBF2_9GAMM</name>
<accession>A0ABY9YBF2</accession>
<evidence type="ECO:0000259" key="4">
    <source>
        <dbReference type="Pfam" id="PF16967"/>
    </source>
</evidence>
<evidence type="ECO:0000313" key="6">
    <source>
        <dbReference type="EMBL" id="WNH48018.1"/>
    </source>
</evidence>
<evidence type="ECO:0000313" key="7">
    <source>
        <dbReference type="Proteomes" id="UP001305421"/>
    </source>
</evidence>
<feature type="domain" description="Pilus assembly protein C-terminal" evidence="3">
    <location>
        <begin position="744"/>
        <end position="833"/>
    </location>
</feature>
<dbReference type="RefSeq" id="WP_311182697.1">
    <property type="nucleotide sequence ID" value="NZ_CP115543.1"/>
</dbReference>
<dbReference type="Pfam" id="PF17271">
    <property type="entry name" value="Usher_TcfC"/>
    <property type="match status" value="2"/>
</dbReference>
<dbReference type="InterPro" id="IPR032636">
    <property type="entry name" value="Pilus_assem_E-set-like_dom"/>
</dbReference>
<sequence length="866" mass="93485">MRIPASALVRLAVALVLAPMAAQASPVPAGFEDLVSGQRERLEVRAFGRSAGLWPAWVTLDHIQFEDPAQVLAALGLSRSAQQTLLPALSTPLPRDSHLACVHARPQPGCGWRAPSEDPHRVHAIFDESDGALLLFPALRWLPREASADDGLHRLSEHAENALLHQQSLTLSGGGRDHALNAHGSAALGVLRSGHLGGSWNYARQGWPGQPTRDRFQLDDLYYRHDLARRHYLQLGRMDRRNLASSQGGQFGLGLLPLERFDGVRVGTTQAYVDVDADPGAAPLAVLLSRPARVDAFDGERLLQTFYLPAGVTDLDTRQFPPGSYEVTLRIHEDGRLVRSEIQPFSRGQDWGEPGLQWFVQGGRQRAQGRDPASGQRALQAGLRLPLARQSGASVGVARIGDDSYAELRTGTRHRLRTHDLQAEIGAIAGSDGSRGSQQQLSVRNRASWNLYRQRMRGARCHDRLGCADALSASLSLPLAGGSLYFGHTRRRSAAPVRSGFARIAERTRSVQVNYSLTRQWRGMSVSARLGAWHQAGARHDQGAQFGVSVSRLQHAAGSSVLRRFGIEARQPRQGEPERALVLAQSWRQEQDGSAREAGAELEVDDRGAVDALLALRAYTPLGHTGAVLSHYRQAHATATAYSLSHGSALALSRRGLFWGSANGADAGAAVSVAAADLPTLEGAAAEVQAGAQGRQILRFGQRRLLPLSGYQRHRVDVHDVAHAVQDAGVRVTRPGTAHQPFLLPGRVIALPVGVEATYTYIGSARDAAGSALAGARILNAAAAPLGDDGGFIAEFPQREAVLYLLRRQQLLQCPLQVREQRSVVLLVGPLACAPLERDALPEHISQQPRVQQLLDAAAPIALGRP</sequence>
<proteinExistence type="predicted"/>
<evidence type="ECO:0000259" key="3">
    <source>
        <dbReference type="Pfam" id="PF15976"/>
    </source>
</evidence>
<evidence type="ECO:0000259" key="5">
    <source>
        <dbReference type="Pfam" id="PF17271"/>
    </source>
</evidence>
<organism evidence="6 7">
    <name type="scientific">Stenotrophomonas aracearum</name>
    <dbReference type="NCBI Taxonomy" id="3003272"/>
    <lineage>
        <taxon>Bacteria</taxon>
        <taxon>Pseudomonadati</taxon>
        <taxon>Pseudomonadota</taxon>
        <taxon>Gammaproteobacteria</taxon>
        <taxon>Lysobacterales</taxon>
        <taxon>Lysobacteraceae</taxon>
        <taxon>Stenotrophomonas</taxon>
    </lineage>
</organism>
<dbReference type="InterPro" id="IPR031917">
    <property type="entry name" value="Pilus_assem_C"/>
</dbReference>
<gene>
    <name evidence="6" type="ORF">PDM28_15240</name>
</gene>
<dbReference type="Pfam" id="PF16967">
    <property type="entry name" value="TcfC"/>
    <property type="match status" value="1"/>
</dbReference>
<dbReference type="EMBL" id="CP115543">
    <property type="protein sequence ID" value="WNH48018.1"/>
    <property type="molecule type" value="Genomic_DNA"/>
</dbReference>
<dbReference type="Pfam" id="PF15976">
    <property type="entry name" value="CooC_C"/>
    <property type="match status" value="1"/>
</dbReference>
<feature type="domain" description="TcfC Usher-like barrel" evidence="5">
    <location>
        <begin position="507"/>
        <end position="732"/>
    </location>
</feature>
<protein>
    <submittedName>
        <fullName evidence="6">CS1-pili formation C-terminal domain-containing protein</fullName>
    </submittedName>
</protein>
<keyword evidence="1 2" id="KW-0732">Signal</keyword>
<feature type="domain" description="TcfC Usher-like barrel" evidence="5">
    <location>
        <begin position="355"/>
        <end position="494"/>
    </location>
</feature>
<evidence type="ECO:0000256" key="2">
    <source>
        <dbReference type="SAM" id="SignalP"/>
    </source>
</evidence>
<keyword evidence="7" id="KW-1185">Reference proteome</keyword>
<evidence type="ECO:0000256" key="1">
    <source>
        <dbReference type="ARBA" id="ARBA00022729"/>
    </source>
</evidence>
<dbReference type="InterPro" id="IPR035224">
    <property type="entry name" value="Usher_TcfC"/>
</dbReference>
<reference evidence="6 7" key="1">
    <citation type="submission" date="2022-12" db="EMBL/GenBank/DDBJ databases">
        <title>Two new species, Stenotrophomonas aracearum and Stenotrophomonas oahuensis, isolated from Anthurium (Araceae family) in Hawaii.</title>
        <authorList>
            <person name="Chunag S.C."/>
            <person name="Dobhal S."/>
            <person name="Alvarez A."/>
            <person name="Arif M."/>
        </authorList>
    </citation>
    <scope>NUCLEOTIDE SEQUENCE [LARGE SCALE GENOMIC DNA]</scope>
    <source>
        <strain evidence="6 7">A5588</strain>
    </source>
</reference>
<feature type="domain" description="Pilus assembly protein E-set like" evidence="4">
    <location>
        <begin position="281"/>
        <end position="345"/>
    </location>
</feature>
<dbReference type="Proteomes" id="UP001305421">
    <property type="component" value="Chromosome"/>
</dbReference>